<evidence type="ECO:0000256" key="1">
    <source>
        <dbReference type="SAM" id="MobiDB-lite"/>
    </source>
</evidence>
<dbReference type="EMBL" id="GBHO01043312">
    <property type="protein sequence ID" value="JAG00292.1"/>
    <property type="molecule type" value="Transcribed_RNA"/>
</dbReference>
<evidence type="ECO:0000313" key="5">
    <source>
        <dbReference type="EMBL" id="JAG00292.1"/>
    </source>
</evidence>
<feature type="compositionally biased region" description="Polar residues" evidence="1">
    <location>
        <begin position="130"/>
        <end position="151"/>
    </location>
</feature>
<reference evidence="3" key="1">
    <citation type="journal article" date="2014" name="PLoS ONE">
        <title>Transcriptome-Based Identification of ABC Transporters in the Western Tarnished Plant Bug Lygus hesperus.</title>
        <authorList>
            <person name="Hull J.J."/>
            <person name="Chaney K."/>
            <person name="Geib S.M."/>
            <person name="Fabrick J.A."/>
            <person name="Brent C.S."/>
            <person name="Walsh D."/>
            <person name="Lavine L.C."/>
        </authorList>
    </citation>
    <scope>NUCLEOTIDE SEQUENCE</scope>
</reference>
<proteinExistence type="predicted"/>
<feature type="region of interest" description="Disordered" evidence="1">
    <location>
        <begin position="129"/>
        <end position="151"/>
    </location>
</feature>
<keyword evidence="3" id="KW-0687">Ribonucleoprotein</keyword>
<dbReference type="GO" id="GO:0005840">
    <property type="term" value="C:ribosome"/>
    <property type="evidence" value="ECO:0007669"/>
    <property type="project" value="UniProtKB-KW"/>
</dbReference>
<keyword evidence="3" id="KW-0689">Ribosomal protein</keyword>
<evidence type="ECO:0000313" key="2">
    <source>
        <dbReference type="EMBL" id="JAF98310.1"/>
    </source>
</evidence>
<evidence type="ECO:0000313" key="4">
    <source>
        <dbReference type="EMBL" id="JAF98313.1"/>
    </source>
</evidence>
<name>A0A0A9VVS1_LYGHE</name>
<dbReference type="EMBL" id="GBHO01045291">
    <property type="protein sequence ID" value="JAF98312.1"/>
    <property type="molecule type" value="Transcribed_RNA"/>
</dbReference>
<protein>
    <submittedName>
        <fullName evidence="3">50S ribosomal protein L25</fullName>
    </submittedName>
</protein>
<accession>A0A0A9VVS1</accession>
<dbReference type="AlphaFoldDB" id="A0A0A9VVS1"/>
<sequence length="181" mass="20589">MHADERLVWRQIHTRWPQYVLRIVEHVRSHHHVQLLPPLSHRTPNAKVPLVEEVPHLPPNGPVCRYNGPRLPATFHRLQLSQSLRLVDRNACRHVLLPLQRVLQPVLQRRQEKSSSQVGAQWKNCRMGTAHTNGKAHTNGTTHMNGKSNGFSKQSDYYVNATQTDVNGVVQRRPANGSVSA</sequence>
<dbReference type="EMBL" id="GBHO01045293">
    <property type="protein sequence ID" value="JAF98310.1"/>
    <property type="molecule type" value="Transcribed_RNA"/>
</dbReference>
<organism evidence="3">
    <name type="scientific">Lygus hesperus</name>
    <name type="common">Western plant bug</name>
    <dbReference type="NCBI Taxonomy" id="30085"/>
    <lineage>
        <taxon>Eukaryota</taxon>
        <taxon>Metazoa</taxon>
        <taxon>Ecdysozoa</taxon>
        <taxon>Arthropoda</taxon>
        <taxon>Hexapoda</taxon>
        <taxon>Insecta</taxon>
        <taxon>Pterygota</taxon>
        <taxon>Neoptera</taxon>
        <taxon>Paraneoptera</taxon>
        <taxon>Hemiptera</taxon>
        <taxon>Heteroptera</taxon>
        <taxon>Panheteroptera</taxon>
        <taxon>Cimicomorpha</taxon>
        <taxon>Miridae</taxon>
        <taxon>Mirini</taxon>
        <taxon>Lygus</taxon>
    </lineage>
</organism>
<dbReference type="EMBL" id="GBHO01045290">
    <property type="protein sequence ID" value="JAF98313.1"/>
    <property type="molecule type" value="Transcribed_RNA"/>
</dbReference>
<reference evidence="3" key="2">
    <citation type="submission" date="2014-07" db="EMBL/GenBank/DDBJ databases">
        <authorList>
            <person name="Hull J."/>
        </authorList>
    </citation>
    <scope>NUCLEOTIDE SEQUENCE</scope>
</reference>
<evidence type="ECO:0000313" key="3">
    <source>
        <dbReference type="EMBL" id="JAF98312.1"/>
    </source>
</evidence>
<gene>
    <name evidence="3" type="primary">rplY_1</name>
    <name evidence="2" type="synonym">rplY_0</name>
    <name evidence="5" type="synonym">rplY_2</name>
    <name evidence="4" type="synonym">rplY_5</name>
    <name evidence="2" type="ORF">CM83_78822</name>
    <name evidence="5" type="ORF">CM83_78825</name>
    <name evidence="3" type="ORF">CM83_78828</name>
    <name evidence="4" type="ORF">CM83_78831</name>
</gene>